<protein>
    <recommendedName>
        <fullName evidence="1">LUD domain-containing protein</fullName>
    </recommendedName>
</protein>
<evidence type="ECO:0000313" key="3">
    <source>
        <dbReference type="Proteomes" id="UP000289455"/>
    </source>
</evidence>
<organism evidence="2 3">
    <name type="scientific">Aquirufa rosea</name>
    <dbReference type="NCBI Taxonomy" id="2509241"/>
    <lineage>
        <taxon>Bacteria</taxon>
        <taxon>Pseudomonadati</taxon>
        <taxon>Bacteroidota</taxon>
        <taxon>Cytophagia</taxon>
        <taxon>Cytophagales</taxon>
        <taxon>Flectobacillaceae</taxon>
        <taxon>Aquirufa</taxon>
    </lineage>
</organism>
<dbReference type="AlphaFoldDB" id="A0A4Q1C0P3"/>
<dbReference type="OrthoDB" id="9794157at2"/>
<comment type="caution">
    <text evidence="2">The sequence shown here is derived from an EMBL/GenBank/DDBJ whole genome shotgun (WGS) entry which is preliminary data.</text>
</comment>
<evidence type="ECO:0000259" key="1">
    <source>
        <dbReference type="Pfam" id="PF02589"/>
    </source>
</evidence>
<dbReference type="Pfam" id="PF02589">
    <property type="entry name" value="LUD_dom"/>
    <property type="match status" value="1"/>
</dbReference>
<accession>A0A4Q1C0P3</accession>
<dbReference type="RefSeq" id="WP_129027014.1">
    <property type="nucleotide sequence ID" value="NZ_SDHY01000003.1"/>
</dbReference>
<dbReference type="EMBL" id="SDHY01000003">
    <property type="protein sequence ID" value="RXK49917.1"/>
    <property type="molecule type" value="Genomic_DNA"/>
</dbReference>
<dbReference type="InterPro" id="IPR003741">
    <property type="entry name" value="LUD_dom"/>
</dbReference>
<reference evidence="2 3" key="1">
    <citation type="submission" date="2019-01" db="EMBL/GenBank/DDBJ databases">
        <title>Cytophagaceae bacterium strain CAR-16.</title>
        <authorList>
            <person name="Chen W.-M."/>
        </authorList>
    </citation>
    <scope>NUCLEOTIDE SEQUENCE [LARGE SCALE GENOMIC DNA]</scope>
    <source>
        <strain evidence="2 3">CAR-16</strain>
    </source>
</reference>
<keyword evidence="3" id="KW-1185">Reference proteome</keyword>
<dbReference type="InterPro" id="IPR024185">
    <property type="entry name" value="FTHF_cligase-like_sf"/>
</dbReference>
<dbReference type="PANTHER" id="PTHR43682">
    <property type="entry name" value="LACTATE UTILIZATION PROTEIN C"/>
    <property type="match status" value="1"/>
</dbReference>
<feature type="domain" description="LUD" evidence="1">
    <location>
        <begin position="74"/>
        <end position="180"/>
    </location>
</feature>
<dbReference type="SUPFAM" id="SSF100950">
    <property type="entry name" value="NagB/RpiA/CoA transferase-like"/>
    <property type="match status" value="1"/>
</dbReference>
<dbReference type="Gene3D" id="3.40.50.10420">
    <property type="entry name" value="NagB/RpiA/CoA transferase-like"/>
    <property type="match status" value="1"/>
</dbReference>
<dbReference type="PANTHER" id="PTHR43682:SF1">
    <property type="entry name" value="LACTATE UTILIZATION PROTEIN C"/>
    <property type="match status" value="1"/>
</dbReference>
<proteinExistence type="predicted"/>
<dbReference type="Proteomes" id="UP000289455">
    <property type="component" value="Unassembled WGS sequence"/>
</dbReference>
<dbReference type="InterPro" id="IPR037171">
    <property type="entry name" value="NagB/RpiA_transferase-like"/>
</dbReference>
<name>A0A4Q1C0P3_9BACT</name>
<gene>
    <name evidence="2" type="ORF">ESB04_07020</name>
</gene>
<evidence type="ECO:0000313" key="2">
    <source>
        <dbReference type="EMBL" id="RXK49917.1"/>
    </source>
</evidence>
<sequence length="183" mass="19945">MSSREEILKALQGVQMPAKAYPGTFTSQVHGEDTLADFLHSMQVVSTTVLQVQDASEAQPLLDEHFPKLQRVRLEKLSDGLSLAHVDVLEITGDFGVAENGAIWLDDAILPHRVAPFICQHLVIYLSKKNLLPTMQEAYIRLGNQLTGFGVFLSGPSKTADIEQSLVIGAHGARSLVVVLTES</sequence>